<reference evidence="3 4" key="1">
    <citation type="submission" date="2020-10" db="EMBL/GenBank/DDBJ databases">
        <title>The Coptis chinensis genome and diversification of protoberbering-type alkaloids.</title>
        <authorList>
            <person name="Wang B."/>
            <person name="Shu S."/>
            <person name="Song C."/>
            <person name="Liu Y."/>
        </authorList>
    </citation>
    <scope>NUCLEOTIDE SEQUENCE [LARGE SCALE GENOMIC DNA]</scope>
    <source>
        <strain evidence="3">HL-2020</strain>
        <tissue evidence="3">Leaf</tissue>
    </source>
</reference>
<feature type="region of interest" description="Disordered" evidence="1">
    <location>
        <begin position="101"/>
        <end position="121"/>
    </location>
</feature>
<keyword evidence="4" id="KW-1185">Reference proteome</keyword>
<feature type="compositionally biased region" description="Polar residues" evidence="1">
    <location>
        <begin position="101"/>
        <end position="112"/>
    </location>
</feature>
<name>A0A835M2F2_9MAGN</name>
<proteinExistence type="predicted"/>
<sequence length="156" mass="17632">MSSTSPSKAWMKEIRPQTKYLAGVESFMKFAKGNSGGVNWYLCPCVNCCNIGDGKTYEVMREHLIYKGIMPSYTTWYCHGEPLKPIEANPKRYKASVNGENQGFVSGQTQGEQPRMPDLVNDTFKHVHPKDLDACMNELNSHDNLSTNHEEEDDHA</sequence>
<dbReference type="OrthoDB" id="1932595at2759"/>
<comment type="caution">
    <text evidence="3">The sequence shown here is derived from an EMBL/GenBank/DDBJ whole genome shotgun (WGS) entry which is preliminary data.</text>
</comment>
<evidence type="ECO:0000313" key="3">
    <source>
        <dbReference type="EMBL" id="KAF9611634.1"/>
    </source>
</evidence>
<dbReference type="InterPro" id="IPR029480">
    <property type="entry name" value="Transpos_assoc"/>
</dbReference>
<dbReference type="AlphaFoldDB" id="A0A835M2F2"/>
<protein>
    <recommendedName>
        <fullName evidence="2">Transposase-associated domain-containing protein</fullName>
    </recommendedName>
</protein>
<dbReference type="Proteomes" id="UP000631114">
    <property type="component" value="Unassembled WGS sequence"/>
</dbReference>
<evidence type="ECO:0000259" key="2">
    <source>
        <dbReference type="Pfam" id="PF13963"/>
    </source>
</evidence>
<evidence type="ECO:0000313" key="4">
    <source>
        <dbReference type="Proteomes" id="UP000631114"/>
    </source>
</evidence>
<dbReference type="EMBL" id="JADFTS010000004">
    <property type="protein sequence ID" value="KAF9611634.1"/>
    <property type="molecule type" value="Genomic_DNA"/>
</dbReference>
<accession>A0A835M2F2</accession>
<organism evidence="3 4">
    <name type="scientific">Coptis chinensis</name>
    <dbReference type="NCBI Taxonomy" id="261450"/>
    <lineage>
        <taxon>Eukaryota</taxon>
        <taxon>Viridiplantae</taxon>
        <taxon>Streptophyta</taxon>
        <taxon>Embryophyta</taxon>
        <taxon>Tracheophyta</taxon>
        <taxon>Spermatophyta</taxon>
        <taxon>Magnoliopsida</taxon>
        <taxon>Ranunculales</taxon>
        <taxon>Ranunculaceae</taxon>
        <taxon>Coptidoideae</taxon>
        <taxon>Coptis</taxon>
    </lineage>
</organism>
<feature type="domain" description="Transposase-associated" evidence="2">
    <location>
        <begin position="8"/>
        <end position="81"/>
    </location>
</feature>
<evidence type="ECO:0000256" key="1">
    <source>
        <dbReference type="SAM" id="MobiDB-lite"/>
    </source>
</evidence>
<dbReference type="Pfam" id="PF13963">
    <property type="entry name" value="Transpos_assoc"/>
    <property type="match status" value="1"/>
</dbReference>
<gene>
    <name evidence="3" type="ORF">IFM89_034105</name>
</gene>